<dbReference type="PROSITE" id="PS51683">
    <property type="entry name" value="SAM_OMT_II"/>
    <property type="match status" value="1"/>
</dbReference>
<evidence type="ECO:0000313" key="5">
    <source>
        <dbReference type="Proteomes" id="UP000886884"/>
    </source>
</evidence>
<dbReference type="GO" id="GO:0008168">
    <property type="term" value="F:methyltransferase activity"/>
    <property type="evidence" value="ECO:0007669"/>
    <property type="project" value="UniProtKB-KW"/>
</dbReference>
<protein>
    <submittedName>
        <fullName evidence="4">Class I SAM-dependent methyltransferase</fullName>
    </submittedName>
</protein>
<dbReference type="AlphaFoldDB" id="A0A9D1P616"/>
<dbReference type="InterPro" id="IPR029063">
    <property type="entry name" value="SAM-dependent_MTases_sf"/>
</dbReference>
<reference evidence="4" key="2">
    <citation type="journal article" date="2021" name="PeerJ">
        <title>Extensive microbial diversity within the chicken gut microbiome revealed by metagenomics and culture.</title>
        <authorList>
            <person name="Gilroy R."/>
            <person name="Ravi A."/>
            <person name="Getino M."/>
            <person name="Pursley I."/>
            <person name="Horton D.L."/>
            <person name="Alikhan N.F."/>
            <person name="Baker D."/>
            <person name="Gharbi K."/>
            <person name="Hall N."/>
            <person name="Watson M."/>
            <person name="Adriaenssens E.M."/>
            <person name="Foster-Nyarko E."/>
            <person name="Jarju S."/>
            <person name="Secka A."/>
            <person name="Antonio M."/>
            <person name="Oren A."/>
            <person name="Chaudhuri R.R."/>
            <person name="La Ragione R."/>
            <person name="Hildebrand F."/>
            <person name="Pallen M.J."/>
        </authorList>
    </citation>
    <scope>NUCLEOTIDE SEQUENCE</scope>
    <source>
        <strain evidence="4">CHK183-6373</strain>
    </source>
</reference>
<dbReference type="InterPro" id="IPR016461">
    <property type="entry name" value="COMT-like"/>
</dbReference>
<dbReference type="PANTHER" id="PTHR43861">
    <property type="entry name" value="TRANS-ACONITATE 2-METHYLTRANSFERASE-RELATED"/>
    <property type="match status" value="1"/>
</dbReference>
<dbReference type="Pfam" id="PF13649">
    <property type="entry name" value="Methyltransf_25"/>
    <property type="match status" value="1"/>
</dbReference>
<dbReference type="PANTHER" id="PTHR43861:SF1">
    <property type="entry name" value="TRANS-ACONITATE 2-METHYLTRANSFERASE"/>
    <property type="match status" value="1"/>
</dbReference>
<proteinExistence type="predicted"/>
<dbReference type="GO" id="GO:0032259">
    <property type="term" value="P:methylation"/>
    <property type="evidence" value="ECO:0007669"/>
    <property type="project" value="UniProtKB-KW"/>
</dbReference>
<reference evidence="4" key="1">
    <citation type="submission" date="2020-10" db="EMBL/GenBank/DDBJ databases">
        <authorList>
            <person name="Gilroy R."/>
        </authorList>
    </citation>
    <scope>NUCLEOTIDE SEQUENCE</scope>
    <source>
        <strain evidence="4">CHK183-6373</strain>
    </source>
</reference>
<evidence type="ECO:0000313" key="4">
    <source>
        <dbReference type="EMBL" id="HIV26717.1"/>
    </source>
</evidence>
<organism evidence="4 5">
    <name type="scientific">Candidatus Ornithocaccomicrobium faecavium</name>
    <dbReference type="NCBI Taxonomy" id="2840890"/>
    <lineage>
        <taxon>Bacteria</taxon>
        <taxon>Bacillati</taxon>
        <taxon>Bacillota</taxon>
        <taxon>Clostridia</taxon>
        <taxon>Candidatus Ornithocaccomicrobium</taxon>
    </lineage>
</organism>
<keyword evidence="1 4" id="KW-0489">Methyltransferase</keyword>
<evidence type="ECO:0000256" key="1">
    <source>
        <dbReference type="ARBA" id="ARBA00022603"/>
    </source>
</evidence>
<evidence type="ECO:0000259" key="3">
    <source>
        <dbReference type="Pfam" id="PF13649"/>
    </source>
</evidence>
<name>A0A9D1P616_9FIRM</name>
<dbReference type="SUPFAM" id="SSF53335">
    <property type="entry name" value="S-adenosyl-L-methionine-dependent methyltransferases"/>
    <property type="match status" value="1"/>
</dbReference>
<dbReference type="Proteomes" id="UP000886884">
    <property type="component" value="Unassembled WGS sequence"/>
</dbReference>
<dbReference type="InterPro" id="IPR041698">
    <property type="entry name" value="Methyltransf_25"/>
</dbReference>
<dbReference type="EMBL" id="DVOT01000038">
    <property type="protein sequence ID" value="HIV26717.1"/>
    <property type="molecule type" value="Genomic_DNA"/>
</dbReference>
<accession>A0A9D1P616</accession>
<keyword evidence="2" id="KW-0808">Transferase</keyword>
<dbReference type="CDD" id="cd02440">
    <property type="entry name" value="AdoMet_MTases"/>
    <property type="match status" value="1"/>
</dbReference>
<sequence length="226" mass="25792">MQSLEEMRAFFAARVDIYDEHMRNEVEGCREGYARMAALLPEGIHSLLDLGCGTGLELEGIFARFPDLQVTGIDLTAEMLAKLREKFPDKRLTLIEGDYFCVDFGAESFDAAVSFQSLHHFVPEKKRALFERLAKALKPGGVYVQCDYAAESEESEARYFQELARLKREAHLPEDAFYHYDTPLTEEHEMQLLREAGFAQVEKVWKQGNTTLLMARKNLGKTEILS</sequence>
<comment type="caution">
    <text evidence="4">The sequence shown here is derived from an EMBL/GenBank/DDBJ whole genome shotgun (WGS) entry which is preliminary data.</text>
</comment>
<feature type="domain" description="Methyltransferase" evidence="3">
    <location>
        <begin position="48"/>
        <end position="141"/>
    </location>
</feature>
<evidence type="ECO:0000256" key="2">
    <source>
        <dbReference type="ARBA" id="ARBA00022679"/>
    </source>
</evidence>
<dbReference type="Gene3D" id="3.40.50.150">
    <property type="entry name" value="Vaccinia Virus protein VP39"/>
    <property type="match status" value="1"/>
</dbReference>
<gene>
    <name evidence="4" type="ORF">IAA64_02005</name>
</gene>